<organism evidence="5 6">
    <name type="scientific">Dioscorea zingiberensis</name>
    <dbReference type="NCBI Taxonomy" id="325984"/>
    <lineage>
        <taxon>Eukaryota</taxon>
        <taxon>Viridiplantae</taxon>
        <taxon>Streptophyta</taxon>
        <taxon>Embryophyta</taxon>
        <taxon>Tracheophyta</taxon>
        <taxon>Spermatophyta</taxon>
        <taxon>Magnoliopsida</taxon>
        <taxon>Liliopsida</taxon>
        <taxon>Dioscoreales</taxon>
        <taxon>Dioscoreaceae</taxon>
        <taxon>Dioscorea</taxon>
    </lineage>
</organism>
<keyword evidence="6" id="KW-1185">Reference proteome</keyword>
<protein>
    <recommendedName>
        <fullName evidence="4">BHLH domain-containing protein</fullName>
    </recommendedName>
</protein>
<reference evidence="5" key="1">
    <citation type="submission" date="2021-03" db="EMBL/GenBank/DDBJ databases">
        <authorList>
            <person name="Li Z."/>
            <person name="Yang C."/>
        </authorList>
    </citation>
    <scope>NUCLEOTIDE SEQUENCE</scope>
    <source>
        <strain evidence="5">Dzin_1.0</strain>
        <tissue evidence="5">Leaf</tissue>
    </source>
</reference>
<evidence type="ECO:0000256" key="3">
    <source>
        <dbReference type="SAM" id="MobiDB-lite"/>
    </source>
</evidence>
<evidence type="ECO:0000259" key="4">
    <source>
        <dbReference type="PROSITE" id="PS50888"/>
    </source>
</evidence>
<dbReference type="GO" id="GO:0003700">
    <property type="term" value="F:DNA-binding transcription factor activity"/>
    <property type="evidence" value="ECO:0007669"/>
    <property type="project" value="InterPro"/>
</dbReference>
<dbReference type="EMBL" id="JAGGNH010000001">
    <property type="protein sequence ID" value="KAJ0984032.1"/>
    <property type="molecule type" value="Genomic_DNA"/>
</dbReference>
<keyword evidence="2" id="KW-0804">Transcription</keyword>
<dbReference type="GO" id="GO:0046983">
    <property type="term" value="F:protein dimerization activity"/>
    <property type="evidence" value="ECO:0007669"/>
    <property type="project" value="InterPro"/>
</dbReference>
<name>A0A9D5HQC8_9LILI</name>
<dbReference type="InterPro" id="IPR043561">
    <property type="entry name" value="LHW-like"/>
</dbReference>
<dbReference type="PANTHER" id="PTHR46196">
    <property type="entry name" value="TRANSCRIPTION FACTOR BHLH155-LIKE ISOFORM X1-RELATED"/>
    <property type="match status" value="1"/>
</dbReference>
<feature type="domain" description="BHLH" evidence="4">
    <location>
        <begin position="573"/>
        <end position="622"/>
    </location>
</feature>
<feature type="compositionally biased region" description="Basic residues" evidence="3">
    <location>
        <begin position="557"/>
        <end position="570"/>
    </location>
</feature>
<keyword evidence="1" id="KW-0805">Transcription regulation</keyword>
<sequence>MADFMRTGGAGGQTIYITNREINVERKALDPRVRDLDFLAWSWRIVQDQAMVAPTAVRQKLRALCHDTPWIYAVFWKLKNLSGMLTWEDGYIDNGKSDVYVRNALDHGILSCKSGTTYFCCTIDIGSGRLILCPTHIAMTGISHHSYTIGEGVVRRMASADTHVWIVASELNSEILSDCPTEWQLQFAAGIKTVLLVPVIPFGVVQLGSLDMVMDEFNVVAHIRDLFSMLQLTAGACSDMTLRLGQSASKECLFKNPSASSPLTGNLTNPIQSQQLSARDFMACDNGQENGDGIFATGHHPYPFYLQDNFPDQVITPQGQEMDAGCMEESIWKLMYRELLGDPNDVFFEHDICEEGISQINTNLSDNNYLAQNDQDILFAENMFGQTLWKNLEASDMINDQLLSFPAYCELHKALGPGSLEQHADHVWNISSSKTAQSNRTPSEYETLIKESKAWLTKGNDTGHLLDAVITNSRHASDDDASEASKCTKSYSSSSEKVSDSCLTQCKAESNPPRFDDSLLLGHENYAAFPFEGIMDSPRKYSSNSSDIFSNDEHQKRGSSKFHPVAKGRGKKNDLHRPRPPRPRDRQLIQDRVKELRELVPNGLKCSIDALLDRTVKHMLFLQNISCQAGRLQHCSQLKVKDTGPCLSKAQTHQAQASWVYQLGKPEGFPLIIESLDKPGHLLVEMVCKEYGVFLEIAQVIRSMRLTILKGVLINKSEELWAHFIVETSRGFHRMDIFLPLMQLLQRNSTPTAPIL</sequence>
<dbReference type="Proteomes" id="UP001085076">
    <property type="component" value="Miscellaneous, Linkage group lg01"/>
</dbReference>
<evidence type="ECO:0000313" key="6">
    <source>
        <dbReference type="Proteomes" id="UP001085076"/>
    </source>
</evidence>
<dbReference type="AlphaFoldDB" id="A0A9D5HQC8"/>
<feature type="compositionally biased region" description="Low complexity" evidence="3">
    <location>
        <begin position="484"/>
        <end position="494"/>
    </location>
</feature>
<evidence type="ECO:0000256" key="2">
    <source>
        <dbReference type="ARBA" id="ARBA00023163"/>
    </source>
</evidence>
<accession>A0A9D5HQC8</accession>
<evidence type="ECO:0000256" key="1">
    <source>
        <dbReference type="ARBA" id="ARBA00023015"/>
    </source>
</evidence>
<dbReference type="OrthoDB" id="778365at2759"/>
<reference evidence="5" key="2">
    <citation type="journal article" date="2022" name="Hortic Res">
        <title>The genome of Dioscorea zingiberensis sheds light on the biosynthesis, origin and evolution of the medicinally important diosgenin saponins.</title>
        <authorList>
            <person name="Li Y."/>
            <person name="Tan C."/>
            <person name="Li Z."/>
            <person name="Guo J."/>
            <person name="Li S."/>
            <person name="Chen X."/>
            <person name="Wang C."/>
            <person name="Dai X."/>
            <person name="Yang H."/>
            <person name="Song W."/>
            <person name="Hou L."/>
            <person name="Xu J."/>
            <person name="Tong Z."/>
            <person name="Xu A."/>
            <person name="Yuan X."/>
            <person name="Wang W."/>
            <person name="Yang Q."/>
            <person name="Chen L."/>
            <person name="Sun Z."/>
            <person name="Wang K."/>
            <person name="Pan B."/>
            <person name="Chen J."/>
            <person name="Bao Y."/>
            <person name="Liu F."/>
            <person name="Qi X."/>
            <person name="Gang D.R."/>
            <person name="Wen J."/>
            <person name="Li J."/>
        </authorList>
    </citation>
    <scope>NUCLEOTIDE SEQUENCE</scope>
    <source>
        <strain evidence="5">Dzin_1.0</strain>
    </source>
</reference>
<evidence type="ECO:0000313" key="5">
    <source>
        <dbReference type="EMBL" id="KAJ0984032.1"/>
    </source>
</evidence>
<dbReference type="PROSITE" id="PS50888">
    <property type="entry name" value="BHLH"/>
    <property type="match status" value="1"/>
</dbReference>
<dbReference type="Pfam" id="PF23176">
    <property type="entry name" value="bHLH_LHW"/>
    <property type="match status" value="1"/>
</dbReference>
<gene>
    <name evidence="5" type="ORF">J5N97_002388</name>
</gene>
<dbReference type="Pfam" id="PF14215">
    <property type="entry name" value="bHLH-MYC_N"/>
    <property type="match status" value="1"/>
</dbReference>
<feature type="region of interest" description="Disordered" evidence="3">
    <location>
        <begin position="474"/>
        <end position="494"/>
    </location>
</feature>
<dbReference type="InterPro" id="IPR011598">
    <property type="entry name" value="bHLH_dom"/>
</dbReference>
<comment type="caution">
    <text evidence="5">The sequence shown here is derived from an EMBL/GenBank/DDBJ whole genome shotgun (WGS) entry which is preliminary data.</text>
</comment>
<dbReference type="PANTHER" id="PTHR46196:SF3">
    <property type="entry name" value="TRANSCRIPTION FACTOR LHW-LIKE ISOFORM X1"/>
    <property type="match status" value="1"/>
</dbReference>
<feature type="region of interest" description="Disordered" evidence="3">
    <location>
        <begin position="542"/>
        <end position="587"/>
    </location>
</feature>
<feature type="compositionally biased region" description="Basic and acidic residues" evidence="3">
    <location>
        <begin position="571"/>
        <end position="587"/>
    </location>
</feature>
<proteinExistence type="predicted"/>
<dbReference type="InterPro" id="IPR025610">
    <property type="entry name" value="MYC/MYB_N"/>
</dbReference>